<dbReference type="EMBL" id="JARJCM010000039">
    <property type="protein sequence ID" value="KAJ7037144.1"/>
    <property type="molecule type" value="Genomic_DNA"/>
</dbReference>
<name>A0AAD6SZX4_9AGAR</name>
<proteinExistence type="predicted"/>
<accession>A0AAD6SZX4</accession>
<organism evidence="1 2">
    <name type="scientific">Mycena alexandri</name>
    <dbReference type="NCBI Taxonomy" id="1745969"/>
    <lineage>
        <taxon>Eukaryota</taxon>
        <taxon>Fungi</taxon>
        <taxon>Dikarya</taxon>
        <taxon>Basidiomycota</taxon>
        <taxon>Agaricomycotina</taxon>
        <taxon>Agaricomycetes</taxon>
        <taxon>Agaricomycetidae</taxon>
        <taxon>Agaricales</taxon>
        <taxon>Marasmiineae</taxon>
        <taxon>Mycenaceae</taxon>
        <taxon>Mycena</taxon>
    </lineage>
</organism>
<comment type="caution">
    <text evidence="1">The sequence shown here is derived from an EMBL/GenBank/DDBJ whole genome shotgun (WGS) entry which is preliminary data.</text>
</comment>
<evidence type="ECO:0000313" key="1">
    <source>
        <dbReference type="EMBL" id="KAJ7037144.1"/>
    </source>
</evidence>
<gene>
    <name evidence="1" type="ORF">C8F04DRAFT_953169</name>
</gene>
<protein>
    <recommendedName>
        <fullName evidence="3">ATP-dependent DNA helicase</fullName>
    </recommendedName>
</protein>
<dbReference type="AlphaFoldDB" id="A0AAD6SZX4"/>
<reference evidence="1" key="1">
    <citation type="submission" date="2023-03" db="EMBL/GenBank/DDBJ databases">
        <title>Massive genome expansion in bonnet fungi (Mycena s.s.) driven by repeated elements and novel gene families across ecological guilds.</title>
        <authorList>
            <consortium name="Lawrence Berkeley National Laboratory"/>
            <person name="Harder C.B."/>
            <person name="Miyauchi S."/>
            <person name="Viragh M."/>
            <person name="Kuo A."/>
            <person name="Thoen E."/>
            <person name="Andreopoulos B."/>
            <person name="Lu D."/>
            <person name="Skrede I."/>
            <person name="Drula E."/>
            <person name="Henrissat B."/>
            <person name="Morin E."/>
            <person name="Kohler A."/>
            <person name="Barry K."/>
            <person name="LaButti K."/>
            <person name="Morin E."/>
            <person name="Salamov A."/>
            <person name="Lipzen A."/>
            <person name="Mereny Z."/>
            <person name="Hegedus B."/>
            <person name="Baldrian P."/>
            <person name="Stursova M."/>
            <person name="Weitz H."/>
            <person name="Taylor A."/>
            <person name="Grigoriev I.V."/>
            <person name="Nagy L.G."/>
            <person name="Martin F."/>
            <person name="Kauserud H."/>
        </authorList>
    </citation>
    <scope>NUCLEOTIDE SEQUENCE</scope>
    <source>
        <strain evidence="1">CBHHK200</strain>
    </source>
</reference>
<evidence type="ECO:0000313" key="2">
    <source>
        <dbReference type="Proteomes" id="UP001218188"/>
    </source>
</evidence>
<feature type="non-terminal residue" evidence="1">
    <location>
        <position position="66"/>
    </location>
</feature>
<evidence type="ECO:0008006" key="3">
    <source>
        <dbReference type="Google" id="ProtNLM"/>
    </source>
</evidence>
<keyword evidence="2" id="KW-1185">Reference proteome</keyword>
<dbReference type="Proteomes" id="UP001218188">
    <property type="component" value="Unassembled WGS sequence"/>
</dbReference>
<sequence>MQISDSQALVDFVYPGISSDPPPPPDYFLNRMILAPRNLDVSEVNEDVLGRMAGEQRTYYSADQMV</sequence>